<dbReference type="RefSeq" id="XP_024404672.1">
    <property type="nucleotide sequence ID" value="XM_024550593.1"/>
</dbReference>
<dbReference type="InterPro" id="IPR029058">
    <property type="entry name" value="AB_hydrolase_fold"/>
</dbReference>
<accession>A0A2P4ZB91</accession>
<gene>
    <name evidence="1" type="ORF">TGAM01_v209594</name>
</gene>
<evidence type="ECO:0000313" key="1">
    <source>
        <dbReference type="EMBL" id="PON21563.1"/>
    </source>
</evidence>
<dbReference type="AlphaFoldDB" id="A0A2P4ZB91"/>
<dbReference type="STRING" id="398673.A0A2P4ZB91"/>
<keyword evidence="2" id="KW-1185">Reference proteome</keyword>
<reference evidence="1 2" key="1">
    <citation type="journal article" date="2016" name="Genome Announc.">
        <title>Draft Whole-Genome Sequence of Trichoderma gamsii T6085, a Promising Biocontrol Agent of Fusarium Head Blight on Wheat.</title>
        <authorList>
            <person name="Baroncelli R."/>
            <person name="Zapparata A."/>
            <person name="Piaggeschi G."/>
            <person name="Sarrocco S."/>
            <person name="Vannacci G."/>
        </authorList>
    </citation>
    <scope>NUCLEOTIDE SEQUENCE [LARGE SCALE GENOMIC DNA]</scope>
    <source>
        <strain evidence="1 2">T6085</strain>
    </source>
</reference>
<sequence>MALLSPQKVNGLILIGTSMDSESPESRELGCWNGPQATSALVAKSADLAPHDDFEPGSGYVDFLMDIGYGEKVTADLVQKWNRSIQKIYSGDIGKKLICMAAVCLASRDGLYARLPHIRCPVLWMQVLNPFLIAFILF</sequence>
<proteinExistence type="predicted"/>
<protein>
    <submittedName>
        <fullName evidence="1">Alpha/beta hydrolase fold family protein</fullName>
    </submittedName>
</protein>
<dbReference type="SUPFAM" id="SSF53474">
    <property type="entry name" value="alpha/beta-Hydrolases"/>
    <property type="match status" value="1"/>
</dbReference>
<name>A0A2P4ZB91_9HYPO</name>
<keyword evidence="1" id="KW-0378">Hydrolase</keyword>
<dbReference type="GeneID" id="36347856"/>
<evidence type="ECO:0000313" key="2">
    <source>
        <dbReference type="Proteomes" id="UP000054821"/>
    </source>
</evidence>
<dbReference type="Proteomes" id="UP000054821">
    <property type="component" value="Unassembled WGS sequence"/>
</dbReference>
<dbReference type="GO" id="GO:0016787">
    <property type="term" value="F:hydrolase activity"/>
    <property type="evidence" value="ECO:0007669"/>
    <property type="project" value="UniProtKB-KW"/>
</dbReference>
<dbReference type="Gene3D" id="3.40.50.1820">
    <property type="entry name" value="alpha/beta hydrolase"/>
    <property type="match status" value="1"/>
</dbReference>
<comment type="caution">
    <text evidence="1">The sequence shown here is derived from an EMBL/GenBank/DDBJ whole genome shotgun (WGS) entry which is preliminary data.</text>
</comment>
<dbReference type="EMBL" id="JPDN02000048">
    <property type="protein sequence ID" value="PON21563.1"/>
    <property type="molecule type" value="Genomic_DNA"/>
</dbReference>
<organism evidence="1 2">
    <name type="scientific">Trichoderma gamsii</name>
    <dbReference type="NCBI Taxonomy" id="398673"/>
    <lineage>
        <taxon>Eukaryota</taxon>
        <taxon>Fungi</taxon>
        <taxon>Dikarya</taxon>
        <taxon>Ascomycota</taxon>
        <taxon>Pezizomycotina</taxon>
        <taxon>Sordariomycetes</taxon>
        <taxon>Hypocreomycetidae</taxon>
        <taxon>Hypocreales</taxon>
        <taxon>Hypocreaceae</taxon>
        <taxon>Trichoderma</taxon>
    </lineage>
</organism>